<dbReference type="Gene3D" id="3.40.47.10">
    <property type="match status" value="1"/>
</dbReference>
<dbReference type="PIRSF" id="PIRSF000447">
    <property type="entry name" value="KAS_II"/>
    <property type="match status" value="1"/>
</dbReference>
<dbReference type="Proteomes" id="UP000009011">
    <property type="component" value="Chromosome"/>
</dbReference>
<dbReference type="UniPathway" id="UPA00094"/>
<evidence type="ECO:0000256" key="13">
    <source>
        <dbReference type="RuleBase" id="RU003694"/>
    </source>
</evidence>
<dbReference type="PROSITE" id="PS00606">
    <property type="entry name" value="KS3_1"/>
    <property type="match status" value="1"/>
</dbReference>
<dbReference type="InterPro" id="IPR020841">
    <property type="entry name" value="PKS_Beta-ketoAc_synthase_dom"/>
</dbReference>
<keyword evidence="6 11" id="KW-0808">Transferase</keyword>
<evidence type="ECO:0000256" key="3">
    <source>
        <dbReference type="ARBA" id="ARBA00012356"/>
    </source>
</evidence>
<dbReference type="NCBIfam" id="TIGR03150">
    <property type="entry name" value="fabF"/>
    <property type="match status" value="1"/>
</dbReference>
<sequence>MQKRRVVITGMGAVTPIGNNIKDFWEGLISGKNGAGKITKFDVSEFTTQFACELKNFDPADYIDKKELRRMDSYTHYALASAAMALEDSAIDLSKINKEMAGVVFGSGIGGIWTFEEQHSAFVNGGPKRVSPFFVPMMIPDIAAGHISIKYGLKGPNYATVSACATSSHAIADAFILIQRGSADLIFTGGSEAPITPMSIAGFNSARALSTWNDRYMEASRPFDKDRNGFVMGEGGGVIVLEELEHALARGAKIYAEIVGVGLTGDAYHITAPAPNGEGAARAMKEALRDADVKPEEVDYINAHGTSTELNDINETKAIKSVFGDHAYKLNVSSTKSMTGHLLGAAGAVEAIATILAIKNSSIPPTINLEEPDPECDLNYTPKKPVNREIKYAISNTFGFGGHNASLLFKKFEG</sequence>
<dbReference type="SMART" id="SM00825">
    <property type="entry name" value="PKS_KS"/>
    <property type="match status" value="1"/>
</dbReference>
<dbReference type="OrthoDB" id="9808669at2"/>
<keyword evidence="10 11" id="KW-0012">Acyltransferase</keyword>
<dbReference type="KEGG" id="mro:MROS_2456"/>
<evidence type="ECO:0000256" key="4">
    <source>
        <dbReference type="ARBA" id="ARBA00014657"/>
    </source>
</evidence>
<comment type="pathway">
    <text evidence="1 11">Lipid metabolism; fatty acid biosynthesis.</text>
</comment>
<dbReference type="NCBIfam" id="NF004970">
    <property type="entry name" value="PRK06333.1"/>
    <property type="match status" value="1"/>
</dbReference>
<dbReference type="GO" id="GO:0006633">
    <property type="term" value="P:fatty acid biosynthetic process"/>
    <property type="evidence" value="ECO:0007669"/>
    <property type="project" value="UniProtKB-UniRule"/>
</dbReference>
<dbReference type="eggNOG" id="COG0304">
    <property type="taxonomic scope" value="Bacteria"/>
</dbReference>
<gene>
    <name evidence="15" type="ordered locus">MROS_2456</name>
</gene>
<proteinExistence type="inferred from homology"/>
<evidence type="ECO:0000259" key="14">
    <source>
        <dbReference type="PROSITE" id="PS52004"/>
    </source>
</evidence>
<accession>I7A726</accession>
<evidence type="ECO:0000313" key="16">
    <source>
        <dbReference type="Proteomes" id="UP000009011"/>
    </source>
</evidence>
<dbReference type="Pfam" id="PF02801">
    <property type="entry name" value="Ketoacyl-synt_C"/>
    <property type="match status" value="1"/>
</dbReference>
<dbReference type="STRING" id="1191523.MROS_2456"/>
<reference evidence="15 16" key="1">
    <citation type="journal article" date="2013" name="PLoS ONE">
        <title>Genomic analysis of Melioribacter roseus, facultatively anaerobic organotrophic bacterium representing a novel deep lineage within Bacteriodetes/Chlorobi group.</title>
        <authorList>
            <person name="Kadnikov V.V."/>
            <person name="Mardanov A.V."/>
            <person name="Podosokorskaya O.A."/>
            <person name="Gavrilov S.N."/>
            <person name="Kublanov I.V."/>
            <person name="Beletsky A.V."/>
            <person name="Bonch-Osmolovskaya E.A."/>
            <person name="Ravin N.V."/>
        </authorList>
    </citation>
    <scope>NUCLEOTIDE SEQUENCE [LARGE SCALE GENOMIC DNA]</scope>
    <source>
        <strain evidence="16">JCM 17771 / P3M-2</strain>
    </source>
</reference>
<dbReference type="FunFam" id="3.40.47.10:FF:000009">
    <property type="entry name" value="3-oxoacyl-[acyl-carrier-protein] synthase 2"/>
    <property type="match status" value="1"/>
</dbReference>
<evidence type="ECO:0000256" key="5">
    <source>
        <dbReference type="ARBA" id="ARBA00022516"/>
    </source>
</evidence>
<keyword evidence="8" id="KW-0443">Lipid metabolism</keyword>
<comment type="catalytic activity">
    <reaction evidence="11">
        <text>(9Z)-hexadecenoyl-[ACP] + malonyl-[ACP] + H(+) = 3-oxo-(11Z)-octadecenoyl-[ACP] + holo-[ACP] + CO2</text>
        <dbReference type="Rhea" id="RHEA:55040"/>
        <dbReference type="Rhea" id="RHEA-COMP:9623"/>
        <dbReference type="Rhea" id="RHEA-COMP:9685"/>
        <dbReference type="Rhea" id="RHEA-COMP:10800"/>
        <dbReference type="Rhea" id="RHEA-COMP:14074"/>
        <dbReference type="ChEBI" id="CHEBI:15378"/>
        <dbReference type="ChEBI" id="CHEBI:16526"/>
        <dbReference type="ChEBI" id="CHEBI:64479"/>
        <dbReference type="ChEBI" id="CHEBI:78449"/>
        <dbReference type="ChEBI" id="CHEBI:83989"/>
        <dbReference type="ChEBI" id="CHEBI:138538"/>
        <dbReference type="EC" id="2.3.1.179"/>
    </reaction>
</comment>
<evidence type="ECO:0000256" key="9">
    <source>
        <dbReference type="ARBA" id="ARBA00023160"/>
    </source>
</evidence>
<dbReference type="NCBIfam" id="NF005589">
    <property type="entry name" value="PRK07314.1"/>
    <property type="match status" value="1"/>
</dbReference>
<evidence type="ECO:0000256" key="7">
    <source>
        <dbReference type="ARBA" id="ARBA00022832"/>
    </source>
</evidence>
<name>I7A726_MELRP</name>
<dbReference type="HOGENOM" id="CLU_000022_69_2_10"/>
<dbReference type="SUPFAM" id="SSF53901">
    <property type="entry name" value="Thiolase-like"/>
    <property type="match status" value="2"/>
</dbReference>
<dbReference type="InterPro" id="IPR014031">
    <property type="entry name" value="Ketoacyl_synth_C"/>
</dbReference>
<evidence type="ECO:0000256" key="1">
    <source>
        <dbReference type="ARBA" id="ARBA00005194"/>
    </source>
</evidence>
<evidence type="ECO:0000256" key="12">
    <source>
        <dbReference type="PIRSR" id="PIRSR000447-1"/>
    </source>
</evidence>
<organism evidence="15 16">
    <name type="scientific">Melioribacter roseus (strain DSM 23840 / JCM 17771 / VKM B-2668 / P3M-2)</name>
    <dbReference type="NCBI Taxonomy" id="1191523"/>
    <lineage>
        <taxon>Bacteria</taxon>
        <taxon>Pseudomonadati</taxon>
        <taxon>Ignavibacteriota</taxon>
        <taxon>Ignavibacteria</taxon>
        <taxon>Ignavibacteriales</taxon>
        <taxon>Melioribacteraceae</taxon>
        <taxon>Melioribacter</taxon>
    </lineage>
</organism>
<dbReference type="CDD" id="cd00834">
    <property type="entry name" value="KAS_I_II"/>
    <property type="match status" value="1"/>
</dbReference>
<comment type="catalytic activity">
    <reaction evidence="11">
        <text>a fatty acyl-[ACP] + malonyl-[ACP] + H(+) = a 3-oxoacyl-[ACP] + holo-[ACP] + CO2</text>
        <dbReference type="Rhea" id="RHEA:22836"/>
        <dbReference type="Rhea" id="RHEA-COMP:9623"/>
        <dbReference type="Rhea" id="RHEA-COMP:9685"/>
        <dbReference type="Rhea" id="RHEA-COMP:9916"/>
        <dbReference type="Rhea" id="RHEA-COMP:14125"/>
        <dbReference type="ChEBI" id="CHEBI:15378"/>
        <dbReference type="ChEBI" id="CHEBI:16526"/>
        <dbReference type="ChEBI" id="CHEBI:64479"/>
        <dbReference type="ChEBI" id="CHEBI:78449"/>
        <dbReference type="ChEBI" id="CHEBI:78776"/>
        <dbReference type="ChEBI" id="CHEBI:138651"/>
    </reaction>
</comment>
<dbReference type="Pfam" id="PF00109">
    <property type="entry name" value="ketoacyl-synt"/>
    <property type="match status" value="1"/>
</dbReference>
<dbReference type="GO" id="GO:0004315">
    <property type="term" value="F:3-oxoacyl-[acyl-carrier-protein] synthase activity"/>
    <property type="evidence" value="ECO:0007669"/>
    <property type="project" value="UniProtKB-UniRule"/>
</dbReference>
<comment type="function">
    <text evidence="11">Involved in the type II fatty acid elongation cycle. Catalyzes the elongation of a wide range of acyl-ACP by the addition of two carbons from malonyl-ACP to an acyl acceptor. Can efficiently catalyze the conversion of palmitoleoyl-ACP (cis-hexadec-9-enoyl-ACP) to cis-vaccenoyl-ACP (cis-octadec-11-enoyl-ACP), an essential step in the thermal regulation of fatty acid composition.</text>
</comment>
<dbReference type="AlphaFoldDB" id="I7A726"/>
<dbReference type="PANTHER" id="PTHR11712:SF336">
    <property type="entry name" value="3-OXOACYL-[ACYL-CARRIER-PROTEIN] SYNTHASE, MITOCHONDRIAL"/>
    <property type="match status" value="1"/>
</dbReference>
<evidence type="ECO:0000256" key="11">
    <source>
        <dbReference type="PIRNR" id="PIRNR000447"/>
    </source>
</evidence>
<keyword evidence="9 11" id="KW-0275">Fatty acid biosynthesis</keyword>
<feature type="domain" description="Ketosynthase family 3 (KS3)" evidence="14">
    <location>
        <begin position="3"/>
        <end position="411"/>
    </location>
</feature>
<dbReference type="PATRIC" id="fig|1191523.3.peg.2587"/>
<keyword evidence="5 11" id="KW-0444">Lipid biosynthesis</keyword>
<feature type="active site" description="For beta-ketoacyl synthase activity" evidence="12">
    <location>
        <position position="164"/>
    </location>
</feature>
<keyword evidence="7" id="KW-0276">Fatty acid metabolism</keyword>
<dbReference type="RefSeq" id="WP_014857116.1">
    <property type="nucleotide sequence ID" value="NC_018178.1"/>
</dbReference>
<evidence type="ECO:0000256" key="2">
    <source>
        <dbReference type="ARBA" id="ARBA00008467"/>
    </source>
</evidence>
<dbReference type="InterPro" id="IPR000794">
    <property type="entry name" value="Beta-ketoacyl_synthase"/>
</dbReference>
<keyword evidence="16" id="KW-1185">Reference proteome</keyword>
<evidence type="ECO:0000256" key="8">
    <source>
        <dbReference type="ARBA" id="ARBA00023098"/>
    </source>
</evidence>
<evidence type="ECO:0000313" key="15">
    <source>
        <dbReference type="EMBL" id="AFN75686.1"/>
    </source>
</evidence>
<evidence type="ECO:0000256" key="10">
    <source>
        <dbReference type="ARBA" id="ARBA00023315"/>
    </source>
</evidence>
<dbReference type="InterPro" id="IPR014030">
    <property type="entry name" value="Ketoacyl_synth_N"/>
</dbReference>
<dbReference type="InterPro" id="IPR016039">
    <property type="entry name" value="Thiolase-like"/>
</dbReference>
<comment type="similarity">
    <text evidence="2 11 13">Belongs to the thiolase-like superfamily. Beta-ketoacyl-ACP synthases family.</text>
</comment>
<evidence type="ECO:0000256" key="6">
    <source>
        <dbReference type="ARBA" id="ARBA00022679"/>
    </source>
</evidence>
<dbReference type="InterPro" id="IPR018201">
    <property type="entry name" value="Ketoacyl_synth_AS"/>
</dbReference>
<dbReference type="PANTHER" id="PTHR11712">
    <property type="entry name" value="POLYKETIDE SYNTHASE-RELATED"/>
    <property type="match status" value="1"/>
</dbReference>
<protein>
    <recommendedName>
        <fullName evidence="4 11">3-oxoacyl-[acyl-carrier-protein] synthase 2</fullName>
        <ecNumber evidence="3 11">2.3.1.179</ecNumber>
    </recommendedName>
</protein>
<dbReference type="PROSITE" id="PS52004">
    <property type="entry name" value="KS3_2"/>
    <property type="match status" value="1"/>
</dbReference>
<dbReference type="InterPro" id="IPR017568">
    <property type="entry name" value="3-oxoacyl-ACP_synth-2"/>
</dbReference>
<dbReference type="EMBL" id="CP003557">
    <property type="protein sequence ID" value="AFN75686.1"/>
    <property type="molecule type" value="Genomic_DNA"/>
</dbReference>
<dbReference type="GO" id="GO:0005829">
    <property type="term" value="C:cytosol"/>
    <property type="evidence" value="ECO:0007669"/>
    <property type="project" value="TreeGrafter"/>
</dbReference>
<dbReference type="EC" id="2.3.1.179" evidence="3 11"/>